<dbReference type="PROSITE" id="PS50977">
    <property type="entry name" value="HTH_TETR_2"/>
    <property type="match status" value="1"/>
</dbReference>
<dbReference type="RefSeq" id="WP_099697967.1">
    <property type="nucleotide sequence ID" value="NZ_NOVD01000014.1"/>
</dbReference>
<gene>
    <name evidence="6" type="ORF">CHR55_19460</name>
</gene>
<reference evidence="6 7" key="1">
    <citation type="submission" date="2017-07" db="EMBL/GenBank/DDBJ databases">
        <title>Draft sequence of Rhodococcus enclensis 23b-28.</title>
        <authorList>
            <person name="Besaury L."/>
            <person name="Sancelme M."/>
            <person name="Amato P."/>
            <person name="Lallement A."/>
            <person name="Delort A.-M."/>
        </authorList>
    </citation>
    <scope>NUCLEOTIDE SEQUENCE [LARGE SCALE GENOMIC DNA]</scope>
    <source>
        <strain evidence="6 7">23b-28</strain>
    </source>
</reference>
<dbReference type="GO" id="GO:0003700">
    <property type="term" value="F:DNA-binding transcription factor activity"/>
    <property type="evidence" value="ECO:0007669"/>
    <property type="project" value="TreeGrafter"/>
</dbReference>
<accession>A0A2A5J8Z0</accession>
<protein>
    <submittedName>
        <fullName evidence="6">TetR family transcriptional regulator</fullName>
    </submittedName>
</protein>
<evidence type="ECO:0000256" key="3">
    <source>
        <dbReference type="ARBA" id="ARBA00023163"/>
    </source>
</evidence>
<keyword evidence="3" id="KW-0804">Transcription</keyword>
<sequence length="187" mass="19990">MTVSSLRETLVATGVEILDADGATELTLREIARRAGVSHGAPRRYFPTHNSLLAAIASHGLRDLTDRLQPALVGKQPARSRLISAAIEYVSFAQERPAMFELMFRHDLLEGAGSNLRESSLPLFAALQALTEEAEASDPTTSAVNIWTGTHGIAVLAANRSLALVAPGLDIAALVTTSVTDHLLRTR</sequence>
<keyword evidence="2 4" id="KW-0238">DNA-binding</keyword>
<dbReference type="Gene3D" id="1.10.357.10">
    <property type="entry name" value="Tetracycline Repressor, domain 2"/>
    <property type="match status" value="1"/>
</dbReference>
<dbReference type="SUPFAM" id="SSF46689">
    <property type="entry name" value="Homeodomain-like"/>
    <property type="match status" value="1"/>
</dbReference>
<dbReference type="Proteomes" id="UP000230886">
    <property type="component" value="Unassembled WGS sequence"/>
</dbReference>
<organism evidence="6 7">
    <name type="scientific">Rhodococcus qingshengii</name>
    <dbReference type="NCBI Taxonomy" id="334542"/>
    <lineage>
        <taxon>Bacteria</taxon>
        <taxon>Bacillati</taxon>
        <taxon>Actinomycetota</taxon>
        <taxon>Actinomycetes</taxon>
        <taxon>Mycobacteriales</taxon>
        <taxon>Nocardiaceae</taxon>
        <taxon>Rhodococcus</taxon>
        <taxon>Rhodococcus erythropolis group</taxon>
    </lineage>
</organism>
<evidence type="ECO:0000256" key="2">
    <source>
        <dbReference type="ARBA" id="ARBA00023125"/>
    </source>
</evidence>
<evidence type="ECO:0000259" key="5">
    <source>
        <dbReference type="PROSITE" id="PS50977"/>
    </source>
</evidence>
<dbReference type="InterPro" id="IPR036271">
    <property type="entry name" value="Tet_transcr_reg_TetR-rel_C_sf"/>
</dbReference>
<proteinExistence type="predicted"/>
<feature type="DNA-binding region" description="H-T-H motif" evidence="4">
    <location>
        <begin position="27"/>
        <end position="46"/>
    </location>
</feature>
<name>A0A2A5J8Z0_RHOSG</name>
<dbReference type="InterPro" id="IPR001647">
    <property type="entry name" value="HTH_TetR"/>
</dbReference>
<dbReference type="SUPFAM" id="SSF48498">
    <property type="entry name" value="Tetracyclin repressor-like, C-terminal domain"/>
    <property type="match status" value="1"/>
</dbReference>
<dbReference type="PANTHER" id="PTHR30055:SF220">
    <property type="entry name" value="TETR-FAMILY REGULATORY PROTEIN"/>
    <property type="match status" value="1"/>
</dbReference>
<dbReference type="InterPro" id="IPR009057">
    <property type="entry name" value="Homeodomain-like_sf"/>
</dbReference>
<dbReference type="PANTHER" id="PTHR30055">
    <property type="entry name" value="HTH-TYPE TRANSCRIPTIONAL REGULATOR RUTR"/>
    <property type="match status" value="1"/>
</dbReference>
<evidence type="ECO:0000313" key="6">
    <source>
        <dbReference type="EMBL" id="PCK25699.1"/>
    </source>
</evidence>
<keyword evidence="1" id="KW-0805">Transcription regulation</keyword>
<dbReference type="GO" id="GO:0000976">
    <property type="term" value="F:transcription cis-regulatory region binding"/>
    <property type="evidence" value="ECO:0007669"/>
    <property type="project" value="TreeGrafter"/>
</dbReference>
<feature type="domain" description="HTH tetR-type" evidence="5">
    <location>
        <begin position="4"/>
        <end position="64"/>
    </location>
</feature>
<dbReference type="InterPro" id="IPR050109">
    <property type="entry name" value="HTH-type_TetR-like_transc_reg"/>
</dbReference>
<dbReference type="EMBL" id="NOVD01000014">
    <property type="protein sequence ID" value="PCK25699.1"/>
    <property type="molecule type" value="Genomic_DNA"/>
</dbReference>
<dbReference type="Pfam" id="PF00440">
    <property type="entry name" value="TetR_N"/>
    <property type="match status" value="1"/>
</dbReference>
<dbReference type="Pfam" id="PF13305">
    <property type="entry name" value="TetR_C_33"/>
    <property type="match status" value="1"/>
</dbReference>
<comment type="caution">
    <text evidence="6">The sequence shown here is derived from an EMBL/GenBank/DDBJ whole genome shotgun (WGS) entry which is preliminary data.</text>
</comment>
<evidence type="ECO:0000256" key="4">
    <source>
        <dbReference type="PROSITE-ProRule" id="PRU00335"/>
    </source>
</evidence>
<dbReference type="InterPro" id="IPR025996">
    <property type="entry name" value="MT1864/Rv1816-like_C"/>
</dbReference>
<dbReference type="AlphaFoldDB" id="A0A2A5J8Z0"/>
<evidence type="ECO:0000256" key="1">
    <source>
        <dbReference type="ARBA" id="ARBA00023015"/>
    </source>
</evidence>
<evidence type="ECO:0000313" key="7">
    <source>
        <dbReference type="Proteomes" id="UP000230886"/>
    </source>
</evidence>